<evidence type="ECO:0000259" key="17">
    <source>
        <dbReference type="PROSITE" id="PS51846"/>
    </source>
</evidence>
<dbReference type="PANTHER" id="PTHR22777:SF16">
    <property type="entry name" value="POLYAMINE EXPORT PROTEIN"/>
    <property type="match status" value="1"/>
</dbReference>
<evidence type="ECO:0000256" key="5">
    <source>
        <dbReference type="ARBA" id="ARBA00022692"/>
    </source>
</evidence>
<dbReference type="InterPro" id="IPR002550">
    <property type="entry name" value="CNNM"/>
</dbReference>
<feature type="transmembrane region" description="Helical" evidence="15">
    <location>
        <begin position="6"/>
        <end position="27"/>
    </location>
</feature>
<dbReference type="FunFam" id="3.10.580.10:FF:000005">
    <property type="entry name" value="HlyC/CorC family transporter"/>
    <property type="match status" value="1"/>
</dbReference>
<evidence type="ECO:0000256" key="9">
    <source>
        <dbReference type="ARBA" id="ARBA00023136"/>
    </source>
</evidence>
<keyword evidence="6" id="KW-0677">Repeat</keyword>
<evidence type="ECO:0000256" key="4">
    <source>
        <dbReference type="ARBA" id="ARBA00022519"/>
    </source>
</evidence>
<keyword evidence="3" id="KW-1003">Cell membrane</keyword>
<sequence>MSILQAILIIIGLIIISAVVSAAEISLAGARKLKLQTLANEGDKRAMQVLKLQEHPGRFITVVQIGLNMVAIFGGIVGESAIRPFLQDILSHYTQATWLESAASWLAFILVTISFVLFADLMPKRLAMISPEKVALSTVSIMSFCIFIFKPLVLIFDTIANGIFRLLGISTVREDSMTSEDIVAIVDAGAEAGVLKAQEHYLIENIFEMQERTVTSTMTTRENIVFLDRTFDREQVITTIKNTPHSKLLICDHGLDKILGYVESHNLLTLYLQEQQVSLTEPRILRKALFIPDTLSLYEVLELFKSSGEDFAVIVNEYALVVGIVTLNDVMSIVMGELVSNEEEQIIRRDETSWLIDGATPLEDVARALEIAEFPREENYETIGGFMMYMLRKIPKKTDFVLYDRYKFEIIDTENFKIDQLMVSLRQDI</sequence>
<evidence type="ECO:0000256" key="10">
    <source>
        <dbReference type="ARBA" id="ARBA00037177"/>
    </source>
</evidence>
<proteinExistence type="inferred from homology"/>
<accession>A0A1V4B316</accession>
<dbReference type="Pfam" id="PF01595">
    <property type="entry name" value="CNNM"/>
    <property type="match status" value="1"/>
</dbReference>
<dbReference type="Proteomes" id="UP000254329">
    <property type="component" value="Unassembled WGS sequence"/>
</dbReference>
<evidence type="ECO:0000256" key="2">
    <source>
        <dbReference type="ARBA" id="ARBA00022448"/>
    </source>
</evidence>
<dbReference type="InterPro" id="IPR000644">
    <property type="entry name" value="CBS_dom"/>
</dbReference>
<dbReference type="InterPro" id="IPR016169">
    <property type="entry name" value="FAD-bd_PCMH_sub2"/>
</dbReference>
<dbReference type="Gene3D" id="3.10.580.10">
    <property type="entry name" value="CBS-domain"/>
    <property type="match status" value="1"/>
</dbReference>
<keyword evidence="8 13" id="KW-0129">CBS domain</keyword>
<comment type="similarity">
    <text evidence="11">Belongs to the UPF0053 family. PaeA subfamily.</text>
</comment>
<dbReference type="GO" id="GO:0005886">
    <property type="term" value="C:plasma membrane"/>
    <property type="evidence" value="ECO:0007669"/>
    <property type="project" value="UniProtKB-SubCell"/>
</dbReference>
<evidence type="ECO:0000256" key="3">
    <source>
        <dbReference type="ARBA" id="ARBA00022475"/>
    </source>
</evidence>
<evidence type="ECO:0000256" key="6">
    <source>
        <dbReference type="ARBA" id="ARBA00022737"/>
    </source>
</evidence>
<keyword evidence="2" id="KW-0813">Transport</keyword>
<name>A0A1V4B316_9PAST</name>
<evidence type="ECO:0000313" key="18">
    <source>
        <dbReference type="EMBL" id="STO59083.1"/>
    </source>
</evidence>
<dbReference type="SMART" id="SM01091">
    <property type="entry name" value="CorC_HlyC"/>
    <property type="match status" value="1"/>
</dbReference>
<dbReference type="Gene3D" id="3.30.465.10">
    <property type="match status" value="1"/>
</dbReference>
<feature type="domain" description="CNNM transmembrane" evidence="17">
    <location>
        <begin position="1"/>
        <end position="199"/>
    </location>
</feature>
<dbReference type="Pfam" id="PF03471">
    <property type="entry name" value="CorC_HlyC"/>
    <property type="match status" value="1"/>
</dbReference>
<dbReference type="GO" id="GO:0050660">
    <property type="term" value="F:flavin adenine dinucleotide binding"/>
    <property type="evidence" value="ECO:0007669"/>
    <property type="project" value="InterPro"/>
</dbReference>
<dbReference type="CDD" id="cd04590">
    <property type="entry name" value="CBS_pair_CorC_HlyC_assoc"/>
    <property type="match status" value="1"/>
</dbReference>
<dbReference type="PROSITE" id="PS51371">
    <property type="entry name" value="CBS"/>
    <property type="match status" value="1"/>
</dbReference>
<dbReference type="Pfam" id="PF00571">
    <property type="entry name" value="CBS"/>
    <property type="match status" value="1"/>
</dbReference>
<keyword evidence="4" id="KW-0997">Cell inner membrane</keyword>
<dbReference type="PANTHER" id="PTHR22777">
    <property type="entry name" value="HEMOLYSIN-RELATED"/>
    <property type="match status" value="1"/>
</dbReference>
<evidence type="ECO:0000256" key="15">
    <source>
        <dbReference type="SAM" id="Phobius"/>
    </source>
</evidence>
<evidence type="ECO:0000256" key="7">
    <source>
        <dbReference type="ARBA" id="ARBA00022989"/>
    </source>
</evidence>
<dbReference type="RefSeq" id="WP_078217776.1">
    <property type="nucleotide sequence ID" value="NZ_MUXZ01000006.1"/>
</dbReference>
<dbReference type="InterPro" id="IPR036318">
    <property type="entry name" value="FAD-bd_PCMH-like_sf"/>
</dbReference>
<dbReference type="SUPFAM" id="SSF54631">
    <property type="entry name" value="CBS-domain pair"/>
    <property type="match status" value="1"/>
</dbReference>
<keyword evidence="19" id="KW-1185">Reference proteome</keyword>
<feature type="transmembrane region" description="Helical" evidence="15">
    <location>
        <begin position="134"/>
        <end position="156"/>
    </location>
</feature>
<keyword evidence="5 14" id="KW-0812">Transmembrane</keyword>
<evidence type="ECO:0000256" key="8">
    <source>
        <dbReference type="ARBA" id="ARBA00023122"/>
    </source>
</evidence>
<evidence type="ECO:0000259" key="16">
    <source>
        <dbReference type="PROSITE" id="PS51371"/>
    </source>
</evidence>
<feature type="transmembrane region" description="Helical" evidence="15">
    <location>
        <begin position="102"/>
        <end position="122"/>
    </location>
</feature>
<dbReference type="InterPro" id="IPR046342">
    <property type="entry name" value="CBS_dom_sf"/>
</dbReference>
<dbReference type="SUPFAM" id="SSF56176">
    <property type="entry name" value="FAD-binding/transporter-associated domain-like"/>
    <property type="match status" value="1"/>
</dbReference>
<keyword evidence="7 14" id="KW-1133">Transmembrane helix</keyword>
<dbReference type="AlphaFoldDB" id="A0A1V4B316"/>
<dbReference type="STRING" id="733.B0186_02240"/>
<comment type="subcellular location">
    <subcellularLocation>
        <location evidence="1">Cell inner membrane</location>
        <topology evidence="1">Multi-pass membrane protein</topology>
    </subcellularLocation>
</comment>
<dbReference type="InterPro" id="IPR005170">
    <property type="entry name" value="Transptr-assoc_dom"/>
</dbReference>
<feature type="transmembrane region" description="Helical" evidence="15">
    <location>
        <begin position="59"/>
        <end position="82"/>
    </location>
</feature>
<evidence type="ECO:0000256" key="1">
    <source>
        <dbReference type="ARBA" id="ARBA00004429"/>
    </source>
</evidence>
<dbReference type="PROSITE" id="PS51846">
    <property type="entry name" value="CNNM"/>
    <property type="match status" value="1"/>
</dbReference>
<protein>
    <recommendedName>
        <fullName evidence="12">Polyamine export protein</fullName>
    </recommendedName>
</protein>
<evidence type="ECO:0000256" key="13">
    <source>
        <dbReference type="PROSITE-ProRule" id="PRU00703"/>
    </source>
</evidence>
<evidence type="ECO:0000313" key="19">
    <source>
        <dbReference type="Proteomes" id="UP000254329"/>
    </source>
</evidence>
<evidence type="ECO:0000256" key="12">
    <source>
        <dbReference type="ARBA" id="ARBA00039818"/>
    </source>
</evidence>
<evidence type="ECO:0000256" key="14">
    <source>
        <dbReference type="PROSITE-ProRule" id="PRU01193"/>
    </source>
</evidence>
<evidence type="ECO:0000256" key="11">
    <source>
        <dbReference type="ARBA" id="ARBA00038280"/>
    </source>
</evidence>
<feature type="domain" description="CBS" evidence="16">
    <location>
        <begin position="284"/>
        <end position="343"/>
    </location>
</feature>
<comment type="function">
    <text evidence="10">Involved in cadaverine and putrescine tolerance in stationary phase. May facilitate the efflux of both cadaverine and putrescine from the cytoplasm, reducing potentially toxic levels under certain stress conditions.</text>
</comment>
<organism evidence="18 19">
    <name type="scientific">Canicola haemoglobinophilus</name>
    <dbReference type="NCBI Taxonomy" id="733"/>
    <lineage>
        <taxon>Bacteria</taxon>
        <taxon>Pseudomonadati</taxon>
        <taxon>Pseudomonadota</taxon>
        <taxon>Gammaproteobacteria</taxon>
        <taxon>Pasteurellales</taxon>
        <taxon>Pasteurellaceae</taxon>
        <taxon>Canicola</taxon>
    </lineage>
</organism>
<dbReference type="InterPro" id="IPR044751">
    <property type="entry name" value="Ion_transp-like_CBS"/>
</dbReference>
<dbReference type="EMBL" id="UGHF01000001">
    <property type="protein sequence ID" value="STO59083.1"/>
    <property type="molecule type" value="Genomic_DNA"/>
</dbReference>
<reference evidence="18 19" key="1">
    <citation type="submission" date="2018-06" db="EMBL/GenBank/DDBJ databases">
        <authorList>
            <consortium name="Pathogen Informatics"/>
            <person name="Doyle S."/>
        </authorList>
    </citation>
    <scope>NUCLEOTIDE SEQUENCE [LARGE SCALE GENOMIC DNA]</scope>
    <source>
        <strain evidence="18 19">NCTC1659</strain>
    </source>
</reference>
<keyword evidence="9 14" id="KW-0472">Membrane</keyword>
<gene>
    <name evidence="18" type="primary">ytfL</name>
    <name evidence="18" type="ORF">NCTC1659_00308</name>
</gene>